<organism evidence="2 3">
    <name type="scientific">Heligmosomoides polygyrus</name>
    <name type="common">Parasitic roundworm</name>
    <dbReference type="NCBI Taxonomy" id="6339"/>
    <lineage>
        <taxon>Eukaryota</taxon>
        <taxon>Metazoa</taxon>
        <taxon>Ecdysozoa</taxon>
        <taxon>Nematoda</taxon>
        <taxon>Chromadorea</taxon>
        <taxon>Rhabditida</taxon>
        <taxon>Rhabditina</taxon>
        <taxon>Rhabditomorpha</taxon>
        <taxon>Strongyloidea</taxon>
        <taxon>Heligmosomidae</taxon>
        <taxon>Heligmosomoides</taxon>
    </lineage>
</organism>
<protein>
    <submittedName>
        <fullName evidence="1 3">Uncharacterized protein</fullName>
    </submittedName>
</protein>
<accession>A0A3P7ZKH3</accession>
<evidence type="ECO:0000313" key="1">
    <source>
        <dbReference type="EMBL" id="VDO84707.1"/>
    </source>
</evidence>
<keyword evidence="2" id="KW-1185">Reference proteome</keyword>
<dbReference type="EMBL" id="UZAH01026732">
    <property type="protein sequence ID" value="VDO84707.1"/>
    <property type="molecule type" value="Genomic_DNA"/>
</dbReference>
<dbReference type="Proteomes" id="UP000050761">
    <property type="component" value="Unassembled WGS sequence"/>
</dbReference>
<reference evidence="3" key="2">
    <citation type="submission" date="2019-09" db="UniProtKB">
        <authorList>
            <consortium name="WormBaseParasite"/>
        </authorList>
    </citation>
    <scope>IDENTIFICATION</scope>
</reference>
<dbReference type="AlphaFoldDB" id="A0A183FRA2"/>
<proteinExistence type="predicted"/>
<reference evidence="1 2" key="1">
    <citation type="submission" date="2018-11" db="EMBL/GenBank/DDBJ databases">
        <authorList>
            <consortium name="Pathogen Informatics"/>
        </authorList>
    </citation>
    <scope>NUCLEOTIDE SEQUENCE [LARGE SCALE GENOMIC DNA]</scope>
</reference>
<evidence type="ECO:0000313" key="2">
    <source>
        <dbReference type="Proteomes" id="UP000050761"/>
    </source>
</evidence>
<dbReference type="WBParaSite" id="HPBE_0001034301-mRNA-1">
    <property type="protein sequence ID" value="HPBE_0001034301-mRNA-1"/>
    <property type="gene ID" value="HPBE_0001034301"/>
</dbReference>
<evidence type="ECO:0000313" key="3">
    <source>
        <dbReference type="WBParaSite" id="HPBE_0001034301-mRNA-1"/>
    </source>
</evidence>
<sequence length="174" mass="19674">MHIAGRTVSLFLRCKDNPSRASGRTSPAPRKGFDFFVAGLDVGTYATNIIKAGTEPHRFSRRRPIRVVRDSYESVFMAKLWCLLASVSPMVSYLILLACIIKPTDASDASLYVQIVILQGKGRKQLSLRGKRSSWPNGMASTLMNFEEVNFKLSKTNCWRWQKNKKEIGIRKMS</sequence>
<name>A0A183FRA2_HELPZ</name>
<accession>A0A183FRA2</accession>
<gene>
    <name evidence="1" type="ORF">HPBE_LOCUS10344</name>
</gene>